<name>A0A6I6MR95_9CAUL</name>
<dbReference type="InterPro" id="IPR050300">
    <property type="entry name" value="GDXG_lipolytic_enzyme"/>
</dbReference>
<accession>A0A6I6MR95</accession>
<dbReference type="RefSeq" id="WP_228445646.1">
    <property type="nucleotide sequence ID" value="NZ_CP047045.1"/>
</dbReference>
<organism evidence="3 4">
    <name type="scientific">Terricaulis silvestris</name>
    <dbReference type="NCBI Taxonomy" id="2686094"/>
    <lineage>
        <taxon>Bacteria</taxon>
        <taxon>Pseudomonadati</taxon>
        <taxon>Pseudomonadota</taxon>
        <taxon>Alphaproteobacteria</taxon>
        <taxon>Caulobacterales</taxon>
        <taxon>Caulobacteraceae</taxon>
        <taxon>Terricaulis</taxon>
    </lineage>
</organism>
<dbReference type="Proteomes" id="UP000431269">
    <property type="component" value="Chromosome"/>
</dbReference>
<sequence length="284" mass="30462">MRRRTLLAALPFLAGCTPSLGTFDSLTPRDAGVRRVARDMAYGEGARRKLDVYAPTDAAAALPVIVFIYGGSWATGDKDDYEFLGAALASRGFMIVVPDYRLVPEVRFPSFVEDCAAAVRWVSDHVAEYGGDGRRIVLVGHSAGGYNAVMLALAGDYLRSAGVADGSIRGAVGLAGPYDFLPFDVNATRNAFGQAPDPQLTQPVHFARADAPPLLLLWGVDDDTVGPRNLESLARVQRAAGGRVETKIYQNVDHIDILIALSRPFRGRAPVLDDVTAFARAVTD</sequence>
<protein>
    <submittedName>
        <fullName evidence="3">Carboxylesterase NlhH</fullName>
        <ecNumber evidence="3">3.1.1.1</ecNumber>
    </submittedName>
</protein>
<dbReference type="PANTHER" id="PTHR48081:SF33">
    <property type="entry name" value="KYNURENINE FORMAMIDASE"/>
    <property type="match status" value="1"/>
</dbReference>
<dbReference type="AlphaFoldDB" id="A0A6I6MR95"/>
<keyword evidence="1 3" id="KW-0378">Hydrolase</keyword>
<dbReference type="PROSITE" id="PS51257">
    <property type="entry name" value="PROKAR_LIPOPROTEIN"/>
    <property type="match status" value="1"/>
</dbReference>
<dbReference type="PANTHER" id="PTHR48081">
    <property type="entry name" value="AB HYDROLASE SUPERFAMILY PROTEIN C4A8.06C"/>
    <property type="match status" value="1"/>
</dbReference>
<dbReference type="SUPFAM" id="SSF53474">
    <property type="entry name" value="alpha/beta-Hydrolases"/>
    <property type="match status" value="1"/>
</dbReference>
<proteinExistence type="predicted"/>
<evidence type="ECO:0000259" key="2">
    <source>
        <dbReference type="Pfam" id="PF20434"/>
    </source>
</evidence>
<dbReference type="InterPro" id="IPR029058">
    <property type="entry name" value="AB_hydrolase_fold"/>
</dbReference>
<dbReference type="EMBL" id="CP047045">
    <property type="protein sequence ID" value="QGZ95184.1"/>
    <property type="molecule type" value="Genomic_DNA"/>
</dbReference>
<reference evidence="4" key="1">
    <citation type="submission" date="2019-12" db="EMBL/GenBank/DDBJ databases">
        <title>Complete genome of Terracaulis silvestris 0127_4.</title>
        <authorList>
            <person name="Vieira S."/>
            <person name="Riedel T."/>
            <person name="Sproer C."/>
            <person name="Pascual J."/>
            <person name="Boedeker C."/>
            <person name="Overmann J."/>
        </authorList>
    </citation>
    <scope>NUCLEOTIDE SEQUENCE [LARGE SCALE GENOMIC DNA]</scope>
    <source>
        <strain evidence="4">0127_4</strain>
    </source>
</reference>
<evidence type="ECO:0000313" key="3">
    <source>
        <dbReference type="EMBL" id="QGZ95184.1"/>
    </source>
</evidence>
<dbReference type="KEGG" id="tsv:DSM104635_02028"/>
<dbReference type="EC" id="3.1.1.1" evidence="3"/>
<gene>
    <name evidence="3" type="primary">nlhH_3</name>
    <name evidence="3" type="ORF">DSM104635_02028</name>
</gene>
<dbReference type="InterPro" id="IPR049492">
    <property type="entry name" value="BD-FAE-like_dom"/>
</dbReference>
<dbReference type="GO" id="GO:0106435">
    <property type="term" value="F:carboxylesterase activity"/>
    <property type="evidence" value="ECO:0007669"/>
    <property type="project" value="UniProtKB-EC"/>
</dbReference>
<dbReference type="Gene3D" id="3.40.50.1820">
    <property type="entry name" value="alpha/beta hydrolase"/>
    <property type="match status" value="1"/>
</dbReference>
<evidence type="ECO:0000313" key="4">
    <source>
        <dbReference type="Proteomes" id="UP000431269"/>
    </source>
</evidence>
<keyword evidence="4" id="KW-1185">Reference proteome</keyword>
<dbReference type="Pfam" id="PF20434">
    <property type="entry name" value="BD-FAE"/>
    <property type="match status" value="1"/>
</dbReference>
<evidence type="ECO:0000256" key="1">
    <source>
        <dbReference type="ARBA" id="ARBA00022801"/>
    </source>
</evidence>
<feature type="domain" description="BD-FAE-like" evidence="2">
    <location>
        <begin position="50"/>
        <end position="232"/>
    </location>
</feature>